<comment type="caution">
    <text evidence="1">The sequence shown here is derived from an EMBL/GenBank/DDBJ whole genome shotgun (WGS) entry which is preliminary data.</text>
</comment>
<sequence length="129" mass="15073">MNIANKYALSDFDCPFKPTLSPIVHEIHAEVKQWAKKFQLIKSDQDQDDFEKLRVAWLICRAFHDTEKERILLSAKFTFWLYKVDDLFDKQQSGKDNEKTSKMVESFCEILALNRMVDLDIGTPLESAL</sequence>
<feature type="non-terminal residue" evidence="1">
    <location>
        <position position="129"/>
    </location>
</feature>
<keyword evidence="2" id="KW-1185">Reference proteome</keyword>
<evidence type="ECO:0000313" key="1">
    <source>
        <dbReference type="EMBL" id="RWS18630.1"/>
    </source>
</evidence>
<dbReference type="Gene3D" id="1.10.600.10">
    <property type="entry name" value="Farnesyl Diphosphate Synthase"/>
    <property type="match status" value="1"/>
</dbReference>
<dbReference type="SUPFAM" id="SSF48576">
    <property type="entry name" value="Terpenoid synthases"/>
    <property type="match status" value="1"/>
</dbReference>
<dbReference type="VEuPathDB" id="VectorBase:LDEU013410"/>
<dbReference type="Proteomes" id="UP000288716">
    <property type="component" value="Unassembled WGS sequence"/>
</dbReference>
<dbReference type="InterPro" id="IPR008949">
    <property type="entry name" value="Isoprenoid_synthase_dom_sf"/>
</dbReference>
<name>A0A443RTP8_9ACAR</name>
<accession>A0A443RTP8</accession>
<organism evidence="1 2">
    <name type="scientific">Leptotrombidium deliense</name>
    <dbReference type="NCBI Taxonomy" id="299467"/>
    <lineage>
        <taxon>Eukaryota</taxon>
        <taxon>Metazoa</taxon>
        <taxon>Ecdysozoa</taxon>
        <taxon>Arthropoda</taxon>
        <taxon>Chelicerata</taxon>
        <taxon>Arachnida</taxon>
        <taxon>Acari</taxon>
        <taxon>Acariformes</taxon>
        <taxon>Trombidiformes</taxon>
        <taxon>Prostigmata</taxon>
        <taxon>Anystina</taxon>
        <taxon>Parasitengona</taxon>
        <taxon>Trombiculoidea</taxon>
        <taxon>Trombiculidae</taxon>
        <taxon>Leptotrombidium</taxon>
    </lineage>
</organism>
<proteinExistence type="predicted"/>
<dbReference type="AlphaFoldDB" id="A0A443RTP8"/>
<dbReference type="EMBL" id="NCKV01036813">
    <property type="protein sequence ID" value="RWS18630.1"/>
    <property type="molecule type" value="Genomic_DNA"/>
</dbReference>
<protein>
    <submittedName>
        <fullName evidence="1">Terpene synthase metal-binding domain protein-like protein</fullName>
    </submittedName>
</protein>
<reference evidence="1 2" key="1">
    <citation type="journal article" date="2018" name="Gigascience">
        <title>Genomes of trombidid mites reveal novel predicted allergens and laterally-transferred genes associated with secondary metabolism.</title>
        <authorList>
            <person name="Dong X."/>
            <person name="Chaisiri K."/>
            <person name="Xia D."/>
            <person name="Armstrong S.D."/>
            <person name="Fang Y."/>
            <person name="Donnelly M.J."/>
            <person name="Kadowaki T."/>
            <person name="McGarry J.W."/>
            <person name="Darby A.C."/>
            <person name="Makepeace B.L."/>
        </authorList>
    </citation>
    <scope>NUCLEOTIDE SEQUENCE [LARGE SCALE GENOMIC DNA]</scope>
    <source>
        <strain evidence="1">UoL-UT</strain>
    </source>
</reference>
<gene>
    <name evidence="1" type="ORF">B4U80_14581</name>
</gene>
<evidence type="ECO:0000313" key="2">
    <source>
        <dbReference type="Proteomes" id="UP000288716"/>
    </source>
</evidence>